<evidence type="ECO:0000259" key="5">
    <source>
        <dbReference type="Pfam" id="PF01551"/>
    </source>
</evidence>
<dbReference type="CDD" id="cd12797">
    <property type="entry name" value="M23_peptidase"/>
    <property type="match status" value="1"/>
</dbReference>
<protein>
    <submittedName>
        <fullName evidence="7">Peptidoglycan DD-metalloendopeptidase family protein</fullName>
    </submittedName>
</protein>
<feature type="domain" description="M23ase beta-sheet core" evidence="5">
    <location>
        <begin position="289"/>
        <end position="383"/>
    </location>
</feature>
<evidence type="ECO:0000313" key="7">
    <source>
        <dbReference type="EMBL" id="MBU3874626.1"/>
    </source>
</evidence>
<dbReference type="EMBL" id="JABACJ020000001">
    <property type="protein sequence ID" value="MBU3874626.1"/>
    <property type="molecule type" value="Genomic_DNA"/>
</dbReference>
<keyword evidence="8" id="KW-1185">Reference proteome</keyword>
<feature type="chain" id="PRO_5046700505" evidence="4">
    <location>
        <begin position="28"/>
        <end position="387"/>
    </location>
</feature>
<evidence type="ECO:0000259" key="6">
    <source>
        <dbReference type="Pfam" id="PF24568"/>
    </source>
</evidence>
<evidence type="ECO:0000256" key="3">
    <source>
        <dbReference type="SAM" id="MobiDB-lite"/>
    </source>
</evidence>
<dbReference type="InterPro" id="IPR016047">
    <property type="entry name" value="M23ase_b-sheet_dom"/>
</dbReference>
<dbReference type="Pfam" id="PF24568">
    <property type="entry name" value="CC_PcsB"/>
    <property type="match status" value="1"/>
</dbReference>
<dbReference type="PANTHER" id="PTHR21666">
    <property type="entry name" value="PEPTIDASE-RELATED"/>
    <property type="match status" value="1"/>
</dbReference>
<keyword evidence="1 4" id="KW-0732">Signal</keyword>
<evidence type="ECO:0000313" key="8">
    <source>
        <dbReference type="Proteomes" id="UP000723714"/>
    </source>
</evidence>
<feature type="signal peptide" evidence="4">
    <location>
        <begin position="1"/>
        <end position="27"/>
    </location>
</feature>
<evidence type="ECO:0000256" key="4">
    <source>
        <dbReference type="SAM" id="SignalP"/>
    </source>
</evidence>
<dbReference type="PANTHER" id="PTHR21666:SF270">
    <property type="entry name" value="MUREIN HYDROLASE ACTIVATOR ENVC"/>
    <property type="match status" value="1"/>
</dbReference>
<proteinExistence type="predicted"/>
<feature type="coiled-coil region" evidence="2">
    <location>
        <begin position="23"/>
        <end position="92"/>
    </location>
</feature>
<feature type="compositionally biased region" description="Low complexity" evidence="3">
    <location>
        <begin position="235"/>
        <end position="244"/>
    </location>
</feature>
<evidence type="ECO:0000256" key="2">
    <source>
        <dbReference type="SAM" id="Coils"/>
    </source>
</evidence>
<organism evidence="7 8">
    <name type="scientific">Faecalicatena faecalis</name>
    <dbReference type="NCBI Taxonomy" id="2726362"/>
    <lineage>
        <taxon>Bacteria</taxon>
        <taxon>Bacillati</taxon>
        <taxon>Bacillota</taxon>
        <taxon>Clostridia</taxon>
        <taxon>Lachnospirales</taxon>
        <taxon>Lachnospiraceae</taxon>
        <taxon>Faecalicatena</taxon>
    </lineage>
</organism>
<dbReference type="Pfam" id="PF01551">
    <property type="entry name" value="Peptidase_M23"/>
    <property type="match status" value="1"/>
</dbReference>
<evidence type="ECO:0000256" key="1">
    <source>
        <dbReference type="ARBA" id="ARBA00022729"/>
    </source>
</evidence>
<feature type="domain" description="Peptidoglycan hydrolase PcsB coiled-coil" evidence="6">
    <location>
        <begin position="95"/>
        <end position="159"/>
    </location>
</feature>
<dbReference type="Proteomes" id="UP000723714">
    <property type="component" value="Unassembled WGS sequence"/>
</dbReference>
<name>A0ABS6CZP4_9FIRM</name>
<dbReference type="InterPro" id="IPR057309">
    <property type="entry name" value="PcsB_CC"/>
</dbReference>
<dbReference type="RefSeq" id="WP_216238991.1">
    <property type="nucleotide sequence ID" value="NZ_JABACJ020000001.1"/>
</dbReference>
<reference evidence="7 8" key="1">
    <citation type="submission" date="2021-06" db="EMBL/GenBank/DDBJ databases">
        <title>Faecalicatena sp. nov. isolated from porcine feces.</title>
        <authorList>
            <person name="Oh B.S."/>
            <person name="Lee J.H."/>
        </authorList>
    </citation>
    <scope>NUCLEOTIDE SEQUENCE [LARGE SCALE GENOMIC DNA]</scope>
    <source>
        <strain evidence="7 8">AGMB00832</strain>
    </source>
</reference>
<feature type="region of interest" description="Disordered" evidence="3">
    <location>
        <begin position="223"/>
        <end position="265"/>
    </location>
</feature>
<dbReference type="InterPro" id="IPR050570">
    <property type="entry name" value="Cell_wall_metabolism_enzyme"/>
</dbReference>
<accession>A0ABS6CZP4</accession>
<gene>
    <name evidence="7" type="ORF">HGO97_002215</name>
</gene>
<keyword evidence="2" id="KW-0175">Coiled coil</keyword>
<comment type="caution">
    <text evidence="7">The sequence shown here is derived from an EMBL/GenBank/DDBJ whole genome shotgun (WGS) entry which is preliminary data.</text>
</comment>
<sequence length="387" mass="42439">MNRRKRSIISGVLVLALSLGMVMNVNATTVDEAKKKAQELEDKKKSAEKEKNALADQLNTIINEMNEMKEKLNKKQSEIEKAENDLVQAKVDENDQYESMKKRIKFMYENGNSQLIEILLESDSIGDFLNKAEYVSQISAYDRDMLVQFQEIVKEVEEKEKALQEEYTELKGLQDSLIEKQNEVQALLEEKDIQISNLDKQIGENAATLEKLIKEAEAERQKQIQQQKAAEEAAKQAAAQQQAQNSGGGSSYVPPSSDNVVSGGGQFTHPCPGAVVSSTFGYRDFDGAFHKGLDLAAAEGTPTYAAADGFVVTAGWSDSAGNWVVINHGNGLVTKYMHHSALAVSQGQNVSKGQQIGYVGNTGNSFGAHLHFQVELNGAAVDPMGYL</sequence>